<dbReference type="EMBL" id="BTRK01000003">
    <property type="protein sequence ID" value="GMR40779.1"/>
    <property type="molecule type" value="Genomic_DNA"/>
</dbReference>
<organism evidence="1 2">
    <name type="scientific">Pristionchus mayeri</name>
    <dbReference type="NCBI Taxonomy" id="1317129"/>
    <lineage>
        <taxon>Eukaryota</taxon>
        <taxon>Metazoa</taxon>
        <taxon>Ecdysozoa</taxon>
        <taxon>Nematoda</taxon>
        <taxon>Chromadorea</taxon>
        <taxon>Rhabditida</taxon>
        <taxon>Rhabditina</taxon>
        <taxon>Diplogasteromorpha</taxon>
        <taxon>Diplogasteroidea</taxon>
        <taxon>Neodiplogasteridae</taxon>
        <taxon>Pristionchus</taxon>
    </lineage>
</organism>
<feature type="non-terminal residue" evidence="1">
    <location>
        <position position="75"/>
    </location>
</feature>
<comment type="caution">
    <text evidence="1">The sequence shown here is derived from an EMBL/GenBank/DDBJ whole genome shotgun (WGS) entry which is preliminary data.</text>
</comment>
<feature type="non-terminal residue" evidence="1">
    <location>
        <position position="1"/>
    </location>
</feature>
<dbReference type="AlphaFoldDB" id="A0AAN4ZJ33"/>
<sequence length="75" mass="8470">RVQCHAGIWILQMMSDPKTNRKISNGTCAPPKQNARTNMTAEMGVDPCVQEFFPAETAMFKNGVCTRDERKLVIR</sequence>
<accession>A0AAN4ZJ33</accession>
<protein>
    <submittedName>
        <fullName evidence="1">Uncharacterized protein</fullName>
    </submittedName>
</protein>
<reference evidence="2" key="1">
    <citation type="submission" date="2022-10" db="EMBL/GenBank/DDBJ databases">
        <title>Genome assembly of Pristionchus species.</title>
        <authorList>
            <person name="Yoshida K."/>
            <person name="Sommer R.J."/>
        </authorList>
    </citation>
    <scope>NUCLEOTIDE SEQUENCE [LARGE SCALE GENOMIC DNA]</scope>
    <source>
        <strain evidence="2">RS5460</strain>
    </source>
</reference>
<proteinExistence type="predicted"/>
<keyword evidence="2" id="KW-1185">Reference proteome</keyword>
<evidence type="ECO:0000313" key="2">
    <source>
        <dbReference type="Proteomes" id="UP001328107"/>
    </source>
</evidence>
<dbReference type="Proteomes" id="UP001328107">
    <property type="component" value="Unassembled WGS sequence"/>
</dbReference>
<evidence type="ECO:0000313" key="1">
    <source>
        <dbReference type="EMBL" id="GMR40779.1"/>
    </source>
</evidence>
<gene>
    <name evidence="1" type="ORF">PMAYCL1PPCAC_10974</name>
</gene>
<name>A0AAN4ZJ33_9BILA</name>